<evidence type="ECO:0000313" key="6">
    <source>
        <dbReference type="EMBL" id="KAF8466481.1"/>
    </source>
</evidence>
<dbReference type="EMBL" id="WHVB01000041">
    <property type="protein sequence ID" value="KAF8466481.1"/>
    <property type="molecule type" value="Genomic_DNA"/>
</dbReference>
<dbReference type="GO" id="GO:0005935">
    <property type="term" value="C:cellular bud neck"/>
    <property type="evidence" value="ECO:0007669"/>
    <property type="project" value="UniProtKB-SubCell"/>
</dbReference>
<gene>
    <name evidence="6" type="ORF">DFH94DRAFT_780967</name>
</gene>
<dbReference type="OrthoDB" id="1922221at2759"/>
<evidence type="ECO:0000256" key="1">
    <source>
        <dbReference type="ARBA" id="ARBA00006756"/>
    </source>
</evidence>
<comment type="caution">
    <text evidence="6">The sequence shown here is derived from an EMBL/GenBank/DDBJ whole genome shotgun (WGS) entry which is preliminary data.</text>
</comment>
<comment type="similarity">
    <text evidence="1 4">Belongs to the EXO70 family.</text>
</comment>
<dbReference type="GO" id="GO:0005546">
    <property type="term" value="F:phosphatidylinositol-4,5-bisphosphate binding"/>
    <property type="evidence" value="ECO:0007669"/>
    <property type="project" value="InterPro"/>
</dbReference>
<evidence type="ECO:0000256" key="2">
    <source>
        <dbReference type="ARBA" id="ARBA00022448"/>
    </source>
</evidence>
<keyword evidence="7" id="KW-1185">Reference proteome</keyword>
<dbReference type="SUPFAM" id="SSF74788">
    <property type="entry name" value="Cullin repeat-like"/>
    <property type="match status" value="1"/>
</dbReference>
<proteinExistence type="inferred from homology"/>
<evidence type="ECO:0000256" key="3">
    <source>
        <dbReference type="ARBA" id="ARBA00022483"/>
    </source>
</evidence>
<keyword evidence="4" id="KW-0653">Protein transport</keyword>
<protein>
    <recommendedName>
        <fullName evidence="4">Exocyst complex protein EXO70</fullName>
    </recommendedName>
</protein>
<dbReference type="InterPro" id="IPR004140">
    <property type="entry name" value="Exo70"/>
</dbReference>
<dbReference type="Pfam" id="PF03081">
    <property type="entry name" value="Exo70_C"/>
    <property type="match status" value="1"/>
</dbReference>
<dbReference type="Proteomes" id="UP000759537">
    <property type="component" value="Unassembled WGS sequence"/>
</dbReference>
<comment type="function">
    <text evidence="4">Involved in the secretory pathway as part of the exocyst complex which tethers secretory vesicles to the sites of exocytosis. Also plays a role in the assembly of the exocyst.</text>
</comment>
<evidence type="ECO:0000259" key="5">
    <source>
        <dbReference type="Pfam" id="PF03081"/>
    </source>
</evidence>
<keyword evidence="3 4" id="KW-0268">Exocytosis</keyword>
<name>A0A9P5JVD4_9AGAM</name>
<evidence type="ECO:0000313" key="7">
    <source>
        <dbReference type="Proteomes" id="UP000759537"/>
    </source>
</evidence>
<feature type="domain" description="Exocyst complex subunit Exo70 C-terminal" evidence="5">
    <location>
        <begin position="245"/>
        <end position="604"/>
    </location>
</feature>
<keyword evidence="2 4" id="KW-0813">Transport</keyword>
<evidence type="ECO:0000256" key="4">
    <source>
        <dbReference type="RuleBase" id="RU365026"/>
    </source>
</evidence>
<dbReference type="AlphaFoldDB" id="A0A9P5JVD4"/>
<comment type="subcellular location">
    <subcellularLocation>
        <location evidence="4">Bud</location>
    </subcellularLocation>
    <subcellularLocation>
        <location evidence="4">Bud neck</location>
    </subcellularLocation>
</comment>
<sequence length="607" mass="67426">MDDETAEIELLEQNLFKTRQISQRMTSILTSFDSRLVKLEKSILPLYTSTQVLTKRGSNIESALQKIDEVASNQEGIAAEEALILRGPQPKQLDAYIDALERLNASIAFASAAENQRDTARLVETGAKKLAQLFTKAVASGSAGNPPVGSEFQVSVFPRDELATLHPLVKFLRGLPLPATHPSHPAATVILSALKEAQRGYAEMRGNWARKCLEVYGRRVVDRAETTDGVTAGQELGRWTSDLLDVIEEEYSLLTQLAPLPSQAHLPSTYIVLLTPLTTLFNTTLSSLSTLIKRSLHKYTFHALACYSALSAYQDRWDDLITRPAERKENELREGLHALRGVCLRSFPEFLADLKLAGLGKGGEIGTGCADFTITTLRYLEQLLEVRDAVGPALMLLGDGNWRMGDGIQAKPNKGKPAPGSESVLIAHYTYDVVTTLLTSLTSLSRMQRRPAFGSVFLLNNTSYICAKLLHPRSPLIELLSRPTQDAVNSNFRTAKAGYFDSNFSPLLQALADDKDKPGSGGKAAAKEKFTRFFDLLEETKERHQLARVLEDDEEQREMLEDEVVKLVVPSLQRFTQRMREKEFSKNPPADIKMTPEEVEAQIRSFY</sequence>
<dbReference type="InterPro" id="IPR046364">
    <property type="entry name" value="Exo70_C"/>
</dbReference>
<reference evidence="6" key="1">
    <citation type="submission" date="2019-10" db="EMBL/GenBank/DDBJ databases">
        <authorList>
            <consortium name="DOE Joint Genome Institute"/>
            <person name="Kuo A."/>
            <person name="Miyauchi S."/>
            <person name="Kiss E."/>
            <person name="Drula E."/>
            <person name="Kohler A."/>
            <person name="Sanchez-Garcia M."/>
            <person name="Andreopoulos B."/>
            <person name="Barry K.W."/>
            <person name="Bonito G."/>
            <person name="Buee M."/>
            <person name="Carver A."/>
            <person name="Chen C."/>
            <person name="Cichocki N."/>
            <person name="Clum A."/>
            <person name="Culley D."/>
            <person name="Crous P.W."/>
            <person name="Fauchery L."/>
            <person name="Girlanda M."/>
            <person name="Hayes R."/>
            <person name="Keri Z."/>
            <person name="LaButti K."/>
            <person name="Lipzen A."/>
            <person name="Lombard V."/>
            <person name="Magnuson J."/>
            <person name="Maillard F."/>
            <person name="Morin E."/>
            <person name="Murat C."/>
            <person name="Nolan M."/>
            <person name="Ohm R."/>
            <person name="Pangilinan J."/>
            <person name="Pereira M."/>
            <person name="Perotto S."/>
            <person name="Peter M."/>
            <person name="Riley R."/>
            <person name="Sitrit Y."/>
            <person name="Stielow B."/>
            <person name="Szollosi G."/>
            <person name="Zifcakova L."/>
            <person name="Stursova M."/>
            <person name="Spatafora J.W."/>
            <person name="Tedersoo L."/>
            <person name="Vaario L.-M."/>
            <person name="Yamada A."/>
            <person name="Yan M."/>
            <person name="Wang P."/>
            <person name="Xu J."/>
            <person name="Bruns T."/>
            <person name="Baldrian P."/>
            <person name="Vilgalys R."/>
            <person name="Henrissat B."/>
            <person name="Grigoriev I.V."/>
            <person name="Hibbett D."/>
            <person name="Nagy L.G."/>
            <person name="Martin F.M."/>
        </authorList>
    </citation>
    <scope>NUCLEOTIDE SEQUENCE</scope>
    <source>
        <strain evidence="6">Prilba</strain>
    </source>
</reference>
<dbReference type="GO" id="GO:0000145">
    <property type="term" value="C:exocyst"/>
    <property type="evidence" value="ECO:0007669"/>
    <property type="project" value="InterPro"/>
</dbReference>
<dbReference type="GO" id="GO:0015031">
    <property type="term" value="P:protein transport"/>
    <property type="evidence" value="ECO:0007669"/>
    <property type="project" value="UniProtKB-KW"/>
</dbReference>
<dbReference type="Gene3D" id="1.20.1280.170">
    <property type="entry name" value="Exocyst complex component Exo70"/>
    <property type="match status" value="1"/>
</dbReference>
<dbReference type="PANTHER" id="PTHR12542">
    <property type="entry name" value="EXOCYST COMPLEX PROTEIN EXO70"/>
    <property type="match status" value="1"/>
</dbReference>
<dbReference type="GO" id="GO:0006887">
    <property type="term" value="P:exocytosis"/>
    <property type="evidence" value="ECO:0007669"/>
    <property type="project" value="UniProtKB-KW"/>
</dbReference>
<organism evidence="6 7">
    <name type="scientific">Russula ochroleuca</name>
    <dbReference type="NCBI Taxonomy" id="152965"/>
    <lineage>
        <taxon>Eukaryota</taxon>
        <taxon>Fungi</taxon>
        <taxon>Dikarya</taxon>
        <taxon>Basidiomycota</taxon>
        <taxon>Agaricomycotina</taxon>
        <taxon>Agaricomycetes</taxon>
        <taxon>Russulales</taxon>
        <taxon>Russulaceae</taxon>
        <taxon>Russula</taxon>
    </lineage>
</organism>
<accession>A0A9P5JVD4</accession>
<reference evidence="6" key="2">
    <citation type="journal article" date="2020" name="Nat. Commun.">
        <title>Large-scale genome sequencing of mycorrhizal fungi provides insights into the early evolution of symbiotic traits.</title>
        <authorList>
            <person name="Miyauchi S."/>
            <person name="Kiss E."/>
            <person name="Kuo A."/>
            <person name="Drula E."/>
            <person name="Kohler A."/>
            <person name="Sanchez-Garcia M."/>
            <person name="Morin E."/>
            <person name="Andreopoulos B."/>
            <person name="Barry K.W."/>
            <person name="Bonito G."/>
            <person name="Buee M."/>
            <person name="Carver A."/>
            <person name="Chen C."/>
            <person name="Cichocki N."/>
            <person name="Clum A."/>
            <person name="Culley D."/>
            <person name="Crous P.W."/>
            <person name="Fauchery L."/>
            <person name="Girlanda M."/>
            <person name="Hayes R.D."/>
            <person name="Keri Z."/>
            <person name="LaButti K."/>
            <person name="Lipzen A."/>
            <person name="Lombard V."/>
            <person name="Magnuson J."/>
            <person name="Maillard F."/>
            <person name="Murat C."/>
            <person name="Nolan M."/>
            <person name="Ohm R.A."/>
            <person name="Pangilinan J."/>
            <person name="Pereira M.F."/>
            <person name="Perotto S."/>
            <person name="Peter M."/>
            <person name="Pfister S."/>
            <person name="Riley R."/>
            <person name="Sitrit Y."/>
            <person name="Stielow J.B."/>
            <person name="Szollosi G."/>
            <person name="Zifcakova L."/>
            <person name="Stursova M."/>
            <person name="Spatafora J.W."/>
            <person name="Tedersoo L."/>
            <person name="Vaario L.M."/>
            <person name="Yamada A."/>
            <person name="Yan M."/>
            <person name="Wang P."/>
            <person name="Xu J."/>
            <person name="Bruns T."/>
            <person name="Baldrian P."/>
            <person name="Vilgalys R."/>
            <person name="Dunand C."/>
            <person name="Henrissat B."/>
            <person name="Grigoriev I.V."/>
            <person name="Hibbett D."/>
            <person name="Nagy L.G."/>
            <person name="Martin F.M."/>
        </authorList>
    </citation>
    <scope>NUCLEOTIDE SEQUENCE</scope>
    <source>
        <strain evidence="6">Prilba</strain>
    </source>
</reference>
<dbReference type="PANTHER" id="PTHR12542:SF41">
    <property type="entry name" value="EXOCYST COMPLEX COMPONENT 7"/>
    <property type="match status" value="1"/>
</dbReference>
<dbReference type="InterPro" id="IPR016159">
    <property type="entry name" value="Cullin_repeat-like_dom_sf"/>
</dbReference>